<accession>A0A921Q6I4</accession>
<feature type="transmembrane region" description="Helical" evidence="9">
    <location>
        <begin position="33"/>
        <end position="54"/>
    </location>
</feature>
<evidence type="ECO:0000313" key="10">
    <source>
        <dbReference type="EMBL" id="KAG0515210.1"/>
    </source>
</evidence>
<dbReference type="GO" id="GO:0006865">
    <property type="term" value="P:amino acid transport"/>
    <property type="evidence" value="ECO:0007669"/>
    <property type="project" value="UniProtKB-KW"/>
</dbReference>
<dbReference type="GO" id="GO:0016020">
    <property type="term" value="C:membrane"/>
    <property type="evidence" value="ECO:0007669"/>
    <property type="project" value="UniProtKB-SubCell"/>
</dbReference>
<dbReference type="PANTHER" id="PTHR33228">
    <property type="entry name" value="PROTEIN GLUTAMINE DUMPER 4-RELATED"/>
    <property type="match status" value="1"/>
</dbReference>
<evidence type="ECO:0000256" key="8">
    <source>
        <dbReference type="SAM" id="MobiDB-lite"/>
    </source>
</evidence>
<reference evidence="10" key="1">
    <citation type="journal article" date="2019" name="BMC Genomics">
        <title>A new reference genome for Sorghum bicolor reveals high levels of sequence similarity between sweet and grain genotypes: implications for the genetics of sugar metabolism.</title>
        <authorList>
            <person name="Cooper E.A."/>
            <person name="Brenton Z.W."/>
            <person name="Flinn B.S."/>
            <person name="Jenkins J."/>
            <person name="Shu S."/>
            <person name="Flowers D."/>
            <person name="Luo F."/>
            <person name="Wang Y."/>
            <person name="Xia P."/>
            <person name="Barry K."/>
            <person name="Daum C."/>
            <person name="Lipzen A."/>
            <person name="Yoshinaga Y."/>
            <person name="Schmutz J."/>
            <person name="Saski C."/>
            <person name="Vermerris W."/>
            <person name="Kresovich S."/>
        </authorList>
    </citation>
    <scope>NUCLEOTIDE SEQUENCE</scope>
</reference>
<dbReference type="AlphaFoldDB" id="A0A921Q6I4"/>
<name>A0A921Q6I4_SORBI</name>
<keyword evidence="7 9" id="KW-0472">Membrane</keyword>
<comment type="subcellular location">
    <subcellularLocation>
        <location evidence="1">Membrane</location>
        <topology evidence="1">Single-pass membrane protein</topology>
    </subcellularLocation>
</comment>
<evidence type="ECO:0000256" key="1">
    <source>
        <dbReference type="ARBA" id="ARBA00004167"/>
    </source>
</evidence>
<evidence type="ECO:0000256" key="3">
    <source>
        <dbReference type="ARBA" id="ARBA00022448"/>
    </source>
</evidence>
<comment type="caution">
    <text evidence="10">The sequence shown here is derived from an EMBL/GenBank/DDBJ whole genome shotgun (WGS) entry which is preliminary data.</text>
</comment>
<proteinExistence type="inferred from homology"/>
<keyword evidence="3" id="KW-0813">Transport</keyword>
<keyword evidence="5" id="KW-0029">Amino-acid transport</keyword>
<organism evidence="10 11">
    <name type="scientific">Sorghum bicolor</name>
    <name type="common">Sorghum</name>
    <name type="synonym">Sorghum vulgare</name>
    <dbReference type="NCBI Taxonomy" id="4558"/>
    <lineage>
        <taxon>Eukaryota</taxon>
        <taxon>Viridiplantae</taxon>
        <taxon>Streptophyta</taxon>
        <taxon>Embryophyta</taxon>
        <taxon>Tracheophyta</taxon>
        <taxon>Spermatophyta</taxon>
        <taxon>Magnoliopsida</taxon>
        <taxon>Liliopsida</taxon>
        <taxon>Poales</taxon>
        <taxon>Poaceae</taxon>
        <taxon>PACMAD clade</taxon>
        <taxon>Panicoideae</taxon>
        <taxon>Andropogonodae</taxon>
        <taxon>Andropogoneae</taxon>
        <taxon>Sorghinae</taxon>
        <taxon>Sorghum</taxon>
    </lineage>
</organism>
<protein>
    <submittedName>
        <fullName evidence="10">Uncharacterized protein</fullName>
    </submittedName>
</protein>
<dbReference type="Proteomes" id="UP000807115">
    <property type="component" value="Chromosome 10"/>
</dbReference>
<reference evidence="10" key="2">
    <citation type="submission" date="2020-10" db="EMBL/GenBank/DDBJ databases">
        <authorList>
            <person name="Cooper E.A."/>
            <person name="Brenton Z.W."/>
            <person name="Flinn B.S."/>
            <person name="Jenkins J."/>
            <person name="Shu S."/>
            <person name="Flowers D."/>
            <person name="Luo F."/>
            <person name="Wang Y."/>
            <person name="Xia P."/>
            <person name="Barry K."/>
            <person name="Daum C."/>
            <person name="Lipzen A."/>
            <person name="Yoshinaga Y."/>
            <person name="Schmutz J."/>
            <person name="Saski C."/>
            <person name="Vermerris W."/>
            <person name="Kresovich S."/>
        </authorList>
    </citation>
    <scope>NUCLEOTIDE SEQUENCE</scope>
</reference>
<keyword evidence="4 9" id="KW-0812">Transmembrane</keyword>
<evidence type="ECO:0000256" key="9">
    <source>
        <dbReference type="SAM" id="Phobius"/>
    </source>
</evidence>
<gene>
    <name evidence="10" type="ORF">BDA96_10G259000</name>
</gene>
<keyword evidence="6 9" id="KW-1133">Transmembrane helix</keyword>
<evidence type="ECO:0000256" key="2">
    <source>
        <dbReference type="ARBA" id="ARBA00009977"/>
    </source>
</evidence>
<dbReference type="InterPro" id="IPR040359">
    <property type="entry name" value="GDU"/>
</dbReference>
<comment type="similarity">
    <text evidence="2">Belongs to the GLUTAMINE DUMPER 1 (TC 9.B.60) family.</text>
</comment>
<evidence type="ECO:0000313" key="11">
    <source>
        <dbReference type="Proteomes" id="UP000807115"/>
    </source>
</evidence>
<feature type="region of interest" description="Disordered" evidence="8">
    <location>
        <begin position="1"/>
        <end position="23"/>
    </location>
</feature>
<evidence type="ECO:0000256" key="7">
    <source>
        <dbReference type="ARBA" id="ARBA00023136"/>
    </source>
</evidence>
<dbReference type="PANTHER" id="PTHR33228:SF2">
    <property type="match status" value="1"/>
</dbReference>
<evidence type="ECO:0000256" key="6">
    <source>
        <dbReference type="ARBA" id="ARBA00022989"/>
    </source>
</evidence>
<sequence>MRPERGEGISVKLMGGGGGGGGPPNLWKTPTPYIFLGLTIMMGVIAVALLVLICTRRRTTSPSSSSSSSDEKAAAAARALVPLDREPKVVVFMPGDGHAPSFLASVKPLAAGDGAAAAV</sequence>
<dbReference type="GO" id="GO:0080143">
    <property type="term" value="P:regulation of amino acid export"/>
    <property type="evidence" value="ECO:0007669"/>
    <property type="project" value="InterPro"/>
</dbReference>
<feature type="compositionally biased region" description="Gly residues" evidence="8">
    <location>
        <begin position="14"/>
        <end position="23"/>
    </location>
</feature>
<evidence type="ECO:0000256" key="5">
    <source>
        <dbReference type="ARBA" id="ARBA00022970"/>
    </source>
</evidence>
<dbReference type="EMBL" id="CM027689">
    <property type="protein sequence ID" value="KAG0515210.1"/>
    <property type="molecule type" value="Genomic_DNA"/>
</dbReference>
<evidence type="ECO:0000256" key="4">
    <source>
        <dbReference type="ARBA" id="ARBA00022692"/>
    </source>
</evidence>